<dbReference type="AlphaFoldDB" id="A0A087SCZ5"/>
<accession>A0A087SCZ5</accession>
<sequence length="57" mass="6452">MDAVQLLHCDYDEFEDLPRGARGGRFCAGYDAQAGKIPQPEAWRLLACPEIRFARAR</sequence>
<gene>
    <name evidence="1" type="ORF">F751_2858</name>
</gene>
<reference evidence="1 2" key="1">
    <citation type="journal article" date="2014" name="BMC Genomics">
        <title>Oil accumulation mechanisms of the oleaginous microalga Chlorella protothecoides revealed through its genome, transcriptomes, and proteomes.</title>
        <authorList>
            <person name="Gao C."/>
            <person name="Wang Y."/>
            <person name="Shen Y."/>
            <person name="Yan D."/>
            <person name="He X."/>
            <person name="Dai J."/>
            <person name="Wu Q."/>
        </authorList>
    </citation>
    <scope>NUCLEOTIDE SEQUENCE [LARGE SCALE GENOMIC DNA]</scope>
    <source>
        <strain evidence="1 2">0710</strain>
    </source>
</reference>
<protein>
    <submittedName>
        <fullName evidence="1">Uncharacterized protein</fullName>
    </submittedName>
</protein>
<keyword evidence="2" id="KW-1185">Reference proteome</keyword>
<evidence type="ECO:0000313" key="1">
    <source>
        <dbReference type="EMBL" id="KFM23599.1"/>
    </source>
</evidence>
<dbReference type="Proteomes" id="UP000028924">
    <property type="component" value="Unassembled WGS sequence"/>
</dbReference>
<name>A0A087SCZ5_AUXPR</name>
<dbReference type="RefSeq" id="XP_011396473.1">
    <property type="nucleotide sequence ID" value="XM_011398171.1"/>
</dbReference>
<dbReference type="GeneID" id="23614249"/>
<evidence type="ECO:0000313" key="2">
    <source>
        <dbReference type="Proteomes" id="UP000028924"/>
    </source>
</evidence>
<organism evidence="1 2">
    <name type="scientific">Auxenochlorella protothecoides</name>
    <name type="common">Green microalga</name>
    <name type="synonym">Chlorella protothecoides</name>
    <dbReference type="NCBI Taxonomy" id="3075"/>
    <lineage>
        <taxon>Eukaryota</taxon>
        <taxon>Viridiplantae</taxon>
        <taxon>Chlorophyta</taxon>
        <taxon>core chlorophytes</taxon>
        <taxon>Trebouxiophyceae</taxon>
        <taxon>Chlorellales</taxon>
        <taxon>Chlorellaceae</taxon>
        <taxon>Auxenochlorella</taxon>
    </lineage>
</organism>
<dbReference type="EMBL" id="KL662095">
    <property type="protein sequence ID" value="KFM23599.1"/>
    <property type="molecule type" value="Genomic_DNA"/>
</dbReference>
<dbReference type="KEGG" id="apro:F751_2858"/>
<proteinExistence type="predicted"/>